<feature type="region of interest" description="Disordered" evidence="1">
    <location>
        <begin position="1"/>
        <end position="265"/>
    </location>
</feature>
<proteinExistence type="predicted"/>
<dbReference type="KEGG" id="sgu:SGLAU_08000"/>
<feature type="compositionally biased region" description="Basic residues" evidence="1">
    <location>
        <begin position="209"/>
        <end position="219"/>
    </location>
</feature>
<accession>A0A089X1G5</accession>
<evidence type="ECO:0000313" key="2">
    <source>
        <dbReference type="EMBL" id="AIR97612.1"/>
    </source>
</evidence>
<evidence type="ECO:0000313" key="3">
    <source>
        <dbReference type="Proteomes" id="UP000029482"/>
    </source>
</evidence>
<keyword evidence="3" id="KW-1185">Reference proteome</keyword>
<feature type="compositionally biased region" description="Gly residues" evidence="1">
    <location>
        <begin position="134"/>
        <end position="146"/>
    </location>
</feature>
<dbReference type="Proteomes" id="UP000029482">
    <property type="component" value="Chromosome"/>
</dbReference>
<dbReference type="HOGENOM" id="CLU_1049367_0_0_11"/>
<feature type="compositionally biased region" description="Low complexity" evidence="1">
    <location>
        <begin position="114"/>
        <end position="133"/>
    </location>
</feature>
<protein>
    <submittedName>
        <fullName evidence="2">Uncharacterized protein</fullName>
    </submittedName>
</protein>
<name>A0A089X1G5_STRGA</name>
<feature type="compositionally biased region" description="Low complexity" evidence="1">
    <location>
        <begin position="220"/>
        <end position="233"/>
    </location>
</feature>
<evidence type="ECO:0000256" key="1">
    <source>
        <dbReference type="SAM" id="MobiDB-lite"/>
    </source>
</evidence>
<dbReference type="EMBL" id="CP009438">
    <property type="protein sequence ID" value="AIR97612.1"/>
    <property type="molecule type" value="Genomic_DNA"/>
</dbReference>
<reference evidence="3" key="1">
    <citation type="journal article" date="2015" name="J. Biotechnol.">
        <title>Complete genome sequence of the actinobacterium Streptomyces glaucescens GLA.O (DSM 40922) consisting of a linear chromosome and one linear plasmid.</title>
        <authorList>
            <person name="Ortseifen V."/>
            <person name="Winkler A."/>
            <person name="Albersmeier A."/>
            <person name="Wendler S."/>
            <person name="Puhler A."/>
            <person name="Kalinowski J."/>
            <person name="Ruckert C."/>
        </authorList>
    </citation>
    <scope>NUCLEOTIDE SEQUENCE [LARGE SCALE GENOMIC DNA]</scope>
    <source>
        <strain evidence="3">DSM 40922 / GLA O</strain>
    </source>
</reference>
<feature type="compositionally biased region" description="Basic residues" evidence="1">
    <location>
        <begin position="171"/>
        <end position="195"/>
    </location>
</feature>
<gene>
    <name evidence="2" type="ORF">SGLAU_08000</name>
</gene>
<sequence length="265" mass="27924">MGVAEATPTRHDARPPAADPAPQRRGTVRVGPAGEETAGPRRVRRGRRRPDPPGAAPRQALPPGAGCPRQAGTSPGRVVPVRQARFPRQVVPFGRALPRGRLSPQAALPAAGMLPPHLLPAARPRSGRPAAPRGGRGYGSAAGFGAAGAQRSATTPAPGHRPHAGPSTRAPGHRPCARPPPPRRAHRPTQGHRPRTVAPHAGPPPPHGRGVRRRRRQLRPRATTAGRTATLPGEPGQAHARWRDLDGGRRSPCPPDRTRTPHRPA</sequence>
<dbReference type="AlphaFoldDB" id="A0A089X1G5"/>
<organism evidence="2 3">
    <name type="scientific">Streptomyces glaucescens</name>
    <dbReference type="NCBI Taxonomy" id="1907"/>
    <lineage>
        <taxon>Bacteria</taxon>
        <taxon>Bacillati</taxon>
        <taxon>Actinomycetota</taxon>
        <taxon>Actinomycetes</taxon>
        <taxon>Kitasatosporales</taxon>
        <taxon>Streptomycetaceae</taxon>
        <taxon>Streptomyces</taxon>
    </lineage>
</organism>